<dbReference type="RefSeq" id="WP_201349954.1">
    <property type="nucleotide sequence ID" value="NZ_AP014546.1"/>
</dbReference>
<sequence>MSNYFVYCPDCGMEEYDTIEKRDAAAHDCIQHHLNDGWDEAVDQVVAGVITSRATQTDLKKRPPDSEIDENGEDEHGSDWSGDFEFICDYKMIEVAA</sequence>
<evidence type="ECO:0000313" key="2">
    <source>
        <dbReference type="EMBL" id="BBB29345.1"/>
    </source>
</evidence>
<proteinExistence type="predicted"/>
<evidence type="ECO:0000313" key="3">
    <source>
        <dbReference type="Proteomes" id="UP000595332"/>
    </source>
</evidence>
<feature type="region of interest" description="Disordered" evidence="1">
    <location>
        <begin position="53"/>
        <end position="82"/>
    </location>
</feature>
<dbReference type="KEGG" id="njp:NEJAP_1393"/>
<dbReference type="AlphaFoldDB" id="A0A7R6PS21"/>
<reference evidence="2 3" key="1">
    <citation type="journal article" date="2008" name="Int. J. Syst. Evol. Microbiol.">
        <title>Neptunomonas japonica sp. nov., an Osedax japonicus symbiont-like bacterium isolated from sediment adjacent to sperm whale carcasses off Kagoshima, Japan.</title>
        <authorList>
            <person name="Miyazaki M."/>
            <person name="Nogi Y."/>
            <person name="Fujiwara Y."/>
            <person name="Kawato M."/>
            <person name="Kubokawa K."/>
            <person name="Horikoshi K."/>
        </authorList>
    </citation>
    <scope>NUCLEOTIDE SEQUENCE [LARGE SCALE GENOMIC DNA]</scope>
    <source>
        <strain evidence="2 3">JAMM 1380</strain>
    </source>
</reference>
<organism evidence="2 3">
    <name type="scientific">Neptunomonas japonica JAMM 1380</name>
    <dbReference type="NCBI Taxonomy" id="1441457"/>
    <lineage>
        <taxon>Bacteria</taxon>
        <taxon>Pseudomonadati</taxon>
        <taxon>Pseudomonadota</taxon>
        <taxon>Gammaproteobacteria</taxon>
        <taxon>Oceanospirillales</taxon>
        <taxon>Oceanospirillaceae</taxon>
        <taxon>Neptunomonas</taxon>
    </lineage>
</organism>
<protein>
    <submittedName>
        <fullName evidence="2">Uncharacterized protein</fullName>
    </submittedName>
</protein>
<keyword evidence="3" id="KW-1185">Reference proteome</keyword>
<evidence type="ECO:0000256" key="1">
    <source>
        <dbReference type="SAM" id="MobiDB-lite"/>
    </source>
</evidence>
<accession>A0A7R6PS21</accession>
<name>A0A7R6PS21_9GAMM</name>
<gene>
    <name evidence="2" type="ORF">NEJAP_1393</name>
</gene>
<dbReference type="EMBL" id="AP014546">
    <property type="protein sequence ID" value="BBB29345.1"/>
    <property type="molecule type" value="Genomic_DNA"/>
</dbReference>
<dbReference type="Proteomes" id="UP000595332">
    <property type="component" value="Chromosome"/>
</dbReference>